<dbReference type="EMBL" id="AWUE01015329">
    <property type="protein sequence ID" value="OMO98544.1"/>
    <property type="molecule type" value="Genomic_DNA"/>
</dbReference>
<accession>A0A1R3JUS6</accession>
<evidence type="ECO:0000313" key="1">
    <source>
        <dbReference type="EMBL" id="OMO98544.1"/>
    </source>
</evidence>
<dbReference type="AlphaFoldDB" id="A0A1R3JUS6"/>
<reference evidence="2" key="1">
    <citation type="submission" date="2013-09" db="EMBL/GenBank/DDBJ databases">
        <title>Corchorus olitorius genome sequencing.</title>
        <authorList>
            <person name="Alam M."/>
            <person name="Haque M.S."/>
            <person name="Islam M.S."/>
            <person name="Emdad E.M."/>
            <person name="Islam M.M."/>
            <person name="Ahmed B."/>
            <person name="Halim A."/>
            <person name="Hossen Q.M.M."/>
            <person name="Hossain M.Z."/>
            <person name="Ahmed R."/>
            <person name="Khan M.M."/>
            <person name="Islam R."/>
            <person name="Rashid M.M."/>
            <person name="Khan S.A."/>
            <person name="Rahman M.S."/>
            <person name="Alam M."/>
            <person name="Yahiya A.S."/>
            <person name="Khan M.S."/>
            <person name="Azam M.S."/>
            <person name="Haque T."/>
            <person name="Lashkar M.Z.H."/>
            <person name="Akhand A.I."/>
            <person name="Morshed G."/>
            <person name="Roy S."/>
            <person name="Uddin K.S."/>
            <person name="Rabeya T."/>
            <person name="Hossain A.S."/>
            <person name="Chowdhury A."/>
            <person name="Snigdha A.R."/>
            <person name="Mortoza M.S."/>
            <person name="Matin S.A."/>
            <person name="Hoque S.M.E."/>
            <person name="Islam M.K."/>
            <person name="Roy D.K."/>
            <person name="Haider R."/>
            <person name="Moosa M.M."/>
            <person name="Elias S.M."/>
            <person name="Hasan A.M."/>
            <person name="Jahan S."/>
            <person name="Shafiuddin M."/>
            <person name="Mahmood N."/>
            <person name="Shommy N.S."/>
        </authorList>
    </citation>
    <scope>NUCLEOTIDE SEQUENCE [LARGE SCALE GENOMIC DNA]</scope>
    <source>
        <strain evidence="2">cv. O-4</strain>
    </source>
</reference>
<evidence type="ECO:0000313" key="2">
    <source>
        <dbReference type="Proteomes" id="UP000187203"/>
    </source>
</evidence>
<sequence>MEPLVTRAGAVSLLALQSSGGRTPGGGLRELKLD</sequence>
<keyword evidence="2" id="KW-1185">Reference proteome</keyword>
<proteinExistence type="predicted"/>
<gene>
    <name evidence="1" type="ORF">COLO4_13822</name>
</gene>
<dbReference type="Proteomes" id="UP000187203">
    <property type="component" value="Unassembled WGS sequence"/>
</dbReference>
<organism evidence="1 2">
    <name type="scientific">Corchorus olitorius</name>
    <dbReference type="NCBI Taxonomy" id="93759"/>
    <lineage>
        <taxon>Eukaryota</taxon>
        <taxon>Viridiplantae</taxon>
        <taxon>Streptophyta</taxon>
        <taxon>Embryophyta</taxon>
        <taxon>Tracheophyta</taxon>
        <taxon>Spermatophyta</taxon>
        <taxon>Magnoliopsida</taxon>
        <taxon>eudicotyledons</taxon>
        <taxon>Gunneridae</taxon>
        <taxon>Pentapetalae</taxon>
        <taxon>rosids</taxon>
        <taxon>malvids</taxon>
        <taxon>Malvales</taxon>
        <taxon>Malvaceae</taxon>
        <taxon>Grewioideae</taxon>
        <taxon>Apeibeae</taxon>
        <taxon>Corchorus</taxon>
    </lineage>
</organism>
<protein>
    <submittedName>
        <fullName evidence="1">Uncharacterized protein</fullName>
    </submittedName>
</protein>
<comment type="caution">
    <text evidence="1">The sequence shown here is derived from an EMBL/GenBank/DDBJ whole genome shotgun (WGS) entry which is preliminary data.</text>
</comment>
<name>A0A1R3JUS6_9ROSI</name>